<dbReference type="InterPro" id="IPR012341">
    <property type="entry name" value="6hp_glycosidase-like_sf"/>
</dbReference>
<accession>A0ABM0GRK1</accession>
<feature type="active site" evidence="9">
    <location>
        <position position="424"/>
    </location>
</feature>
<evidence type="ECO:0000313" key="12">
    <source>
        <dbReference type="Proteomes" id="UP000694865"/>
    </source>
</evidence>
<dbReference type="SUPFAM" id="SSF48208">
    <property type="entry name" value="Six-hairpin glycosidases"/>
    <property type="match status" value="1"/>
</dbReference>
<dbReference type="PROSITE" id="PS00592">
    <property type="entry name" value="GH9_2"/>
    <property type="match status" value="1"/>
</dbReference>
<evidence type="ECO:0000256" key="8">
    <source>
        <dbReference type="PROSITE-ProRule" id="PRU10059"/>
    </source>
</evidence>
<keyword evidence="5 8" id="KW-0119">Carbohydrate metabolism</keyword>
<dbReference type="InterPro" id="IPR033126">
    <property type="entry name" value="Glyco_hydro_9_Asp/Glu_AS"/>
</dbReference>
<evidence type="ECO:0000256" key="6">
    <source>
        <dbReference type="ARBA" id="ARBA00023295"/>
    </source>
</evidence>
<evidence type="ECO:0000256" key="9">
    <source>
        <dbReference type="PROSITE-ProRule" id="PRU10060"/>
    </source>
</evidence>
<dbReference type="Gene3D" id="1.50.10.10">
    <property type="match status" value="1"/>
</dbReference>
<evidence type="ECO:0000256" key="7">
    <source>
        <dbReference type="ARBA" id="ARBA00023326"/>
    </source>
</evidence>
<evidence type="ECO:0000259" key="11">
    <source>
        <dbReference type="Pfam" id="PF00759"/>
    </source>
</evidence>
<evidence type="ECO:0000256" key="3">
    <source>
        <dbReference type="ARBA" id="ARBA00022801"/>
    </source>
</evidence>
<keyword evidence="3 8" id="KW-0378">Hydrolase</keyword>
<keyword evidence="6 8" id="KW-0326">Glycosidase</keyword>
<comment type="catalytic activity">
    <reaction evidence="1 10">
        <text>Endohydrolysis of (1-&gt;4)-beta-D-glucosidic linkages in cellulose, lichenin and cereal beta-D-glucans.</text>
        <dbReference type="EC" id="3.2.1.4"/>
    </reaction>
</comment>
<proteinExistence type="inferred from homology"/>
<dbReference type="InterPro" id="IPR008928">
    <property type="entry name" value="6-hairpin_glycosidase_sf"/>
</dbReference>
<comment type="similarity">
    <text evidence="2 8 10">Belongs to the glycosyl hydrolase 9 (cellulase E) family.</text>
</comment>
<evidence type="ECO:0000256" key="1">
    <source>
        <dbReference type="ARBA" id="ARBA00000966"/>
    </source>
</evidence>
<dbReference type="GeneID" id="100372223"/>
<dbReference type="PANTHER" id="PTHR22298">
    <property type="entry name" value="ENDO-1,4-BETA-GLUCANASE"/>
    <property type="match status" value="1"/>
</dbReference>
<sequence>MFPGRRGVEVACRAGPYDYGDALQKSILFFEVQRSGYLDKNRVPYRSHSAMGDKGRAGEDLTGGWYDAGDHMKFALPMASSTTNLAWGMLMYKEAYEHLQIWDEALIQLKWPLDYFIKCHVTREEFYFQVGDGDLDHAYWGRPEQMDMARPSYKVDKDTPGSDVAGETAAAMAAGSAIFQESDPEYASTLLQHAKELFEFGMTYRGTYPNMGFYGSSNYGDELALAACFLYIATSDSVYLNEAEKLYKEFNLHELAWSYSWDEKKPAVQLLLTGLTGNSGYDYQTDFTSFLNEWLPGGSIPYTPKGLVYRDQWGPLRYSANAAMLGLIAADYGIRQSAYRDFAYSQINYMLGDTGRSYVVGFGNSPPQRPHHRSSSCPDYPAKCDWAQYSSPSPNPQTAFGALIGGPDINDNFVDDRTDFRSNEVACDYNAGFQSALAGKVRFFWTSKVNFHILIKESHTEQTPHVVIVVVFI</sequence>
<dbReference type="PROSITE" id="PS00698">
    <property type="entry name" value="GH9_3"/>
    <property type="match status" value="1"/>
</dbReference>
<protein>
    <recommendedName>
        <fullName evidence="10">Endoglucanase</fullName>
        <ecNumber evidence="10">3.2.1.4</ecNumber>
    </recommendedName>
</protein>
<keyword evidence="7 8" id="KW-0624">Polysaccharide degradation</keyword>
<dbReference type="InterPro" id="IPR001701">
    <property type="entry name" value="Glyco_hydro_9"/>
</dbReference>
<evidence type="ECO:0000313" key="13">
    <source>
        <dbReference type="RefSeq" id="XP_002735750.1"/>
    </source>
</evidence>
<organism evidence="12 13">
    <name type="scientific">Saccoglossus kowalevskii</name>
    <name type="common">Acorn worm</name>
    <dbReference type="NCBI Taxonomy" id="10224"/>
    <lineage>
        <taxon>Eukaryota</taxon>
        <taxon>Metazoa</taxon>
        <taxon>Hemichordata</taxon>
        <taxon>Enteropneusta</taxon>
        <taxon>Harrimaniidae</taxon>
        <taxon>Saccoglossus</taxon>
    </lineage>
</organism>
<keyword evidence="12" id="KW-1185">Reference proteome</keyword>
<evidence type="ECO:0000256" key="10">
    <source>
        <dbReference type="RuleBase" id="RU361166"/>
    </source>
</evidence>
<dbReference type="Pfam" id="PF00759">
    <property type="entry name" value="Glyco_hydro_9"/>
    <property type="match status" value="1"/>
</dbReference>
<reference evidence="13" key="1">
    <citation type="submission" date="2025-08" db="UniProtKB">
        <authorList>
            <consortium name="RefSeq"/>
        </authorList>
    </citation>
    <scope>IDENTIFICATION</scope>
    <source>
        <tissue evidence="13">Testes</tissue>
    </source>
</reference>
<feature type="active site" evidence="8">
    <location>
        <position position="371"/>
    </location>
</feature>
<feature type="active site" evidence="9">
    <location>
        <position position="415"/>
    </location>
</feature>
<name>A0ABM0GRK1_SACKO</name>
<dbReference type="Proteomes" id="UP000694865">
    <property type="component" value="Unplaced"/>
</dbReference>
<evidence type="ECO:0000256" key="2">
    <source>
        <dbReference type="ARBA" id="ARBA00007072"/>
    </source>
</evidence>
<keyword evidence="4 10" id="KW-0136">Cellulose degradation</keyword>
<feature type="domain" description="Glycoside hydrolase family 9" evidence="11">
    <location>
        <begin position="19"/>
        <end position="437"/>
    </location>
</feature>
<dbReference type="EC" id="3.2.1.4" evidence="10"/>
<dbReference type="InterPro" id="IPR018221">
    <property type="entry name" value="Glyco_hydro_9_His_AS"/>
</dbReference>
<dbReference type="RefSeq" id="XP_002735750.1">
    <property type="nucleotide sequence ID" value="XM_002735704.1"/>
</dbReference>
<evidence type="ECO:0000256" key="4">
    <source>
        <dbReference type="ARBA" id="ARBA00023001"/>
    </source>
</evidence>
<gene>
    <name evidence="13" type="primary">LOC100372223</name>
</gene>
<evidence type="ECO:0000256" key="5">
    <source>
        <dbReference type="ARBA" id="ARBA00023277"/>
    </source>
</evidence>